<evidence type="ECO:0000256" key="2">
    <source>
        <dbReference type="ARBA" id="ARBA00023002"/>
    </source>
</evidence>
<dbReference type="PANTHER" id="PTHR10696:SF56">
    <property type="entry name" value="TAUD_TFDA-LIKE DOMAIN-CONTAINING PROTEIN"/>
    <property type="match status" value="1"/>
</dbReference>
<protein>
    <submittedName>
        <fullName evidence="6">TauD/TfdA family dioxygenase</fullName>
    </submittedName>
</protein>
<dbReference type="InterPro" id="IPR003819">
    <property type="entry name" value="TauD/TfdA-like"/>
</dbReference>
<name>A0A7W0ICF9_9ACTN</name>
<evidence type="ECO:0000313" key="6">
    <source>
        <dbReference type="EMBL" id="MBA2950585.1"/>
    </source>
</evidence>
<dbReference type="AlphaFoldDB" id="A0A7W0ICF9"/>
<gene>
    <name evidence="6" type="ORF">H1D24_33595</name>
</gene>
<dbReference type="SUPFAM" id="SSF51197">
    <property type="entry name" value="Clavaminate synthase-like"/>
    <property type="match status" value="1"/>
</dbReference>
<comment type="cofactor">
    <cofactor evidence="1">
        <name>Fe(2+)</name>
        <dbReference type="ChEBI" id="CHEBI:29033"/>
    </cofactor>
</comment>
<proteinExistence type="predicted"/>
<dbReference type="Pfam" id="PF02668">
    <property type="entry name" value="TauD"/>
    <property type="match status" value="1"/>
</dbReference>
<reference evidence="6 7" key="1">
    <citation type="submission" date="2020-07" db="EMBL/GenBank/DDBJ databases">
        <title>Streptomyces isolated from Indian soil.</title>
        <authorList>
            <person name="Mandal S."/>
            <person name="Maiti P.K."/>
        </authorList>
    </citation>
    <scope>NUCLEOTIDE SEQUENCE [LARGE SCALE GENOMIC DNA]</scope>
    <source>
        <strain evidence="6 7">PSKA28</strain>
    </source>
</reference>
<evidence type="ECO:0000256" key="1">
    <source>
        <dbReference type="ARBA" id="ARBA00001954"/>
    </source>
</evidence>
<dbReference type="InterPro" id="IPR050411">
    <property type="entry name" value="AlphaKG_dependent_hydroxylases"/>
</dbReference>
<evidence type="ECO:0000256" key="4">
    <source>
        <dbReference type="ARBA" id="ARBA00023194"/>
    </source>
</evidence>
<feature type="domain" description="TauD/TfdA-like" evidence="5">
    <location>
        <begin position="45"/>
        <end position="330"/>
    </location>
</feature>
<dbReference type="GO" id="GO:0051213">
    <property type="term" value="F:dioxygenase activity"/>
    <property type="evidence" value="ECO:0007669"/>
    <property type="project" value="UniProtKB-KW"/>
</dbReference>
<dbReference type="EMBL" id="JACEHE010000030">
    <property type="protein sequence ID" value="MBA2950585.1"/>
    <property type="molecule type" value="Genomic_DNA"/>
</dbReference>
<keyword evidence="3" id="KW-0408">Iron</keyword>
<dbReference type="Proteomes" id="UP000545761">
    <property type="component" value="Unassembled WGS sequence"/>
</dbReference>
<dbReference type="PANTHER" id="PTHR10696">
    <property type="entry name" value="GAMMA-BUTYROBETAINE HYDROXYLASE-RELATED"/>
    <property type="match status" value="1"/>
</dbReference>
<comment type="caution">
    <text evidence="6">The sequence shown here is derived from an EMBL/GenBank/DDBJ whole genome shotgun (WGS) entry which is preliminary data.</text>
</comment>
<evidence type="ECO:0000313" key="7">
    <source>
        <dbReference type="Proteomes" id="UP000545761"/>
    </source>
</evidence>
<dbReference type="RefSeq" id="WP_181661514.1">
    <property type="nucleotide sequence ID" value="NZ_JACEHE010000030.1"/>
</dbReference>
<keyword evidence="4" id="KW-0045">Antibiotic biosynthesis</keyword>
<dbReference type="Gene3D" id="3.60.130.10">
    <property type="entry name" value="Clavaminate synthase-like"/>
    <property type="match status" value="1"/>
</dbReference>
<organism evidence="6 7">
    <name type="scientific">Streptomyces himalayensis subsp. himalayensis</name>
    <dbReference type="NCBI Taxonomy" id="2756131"/>
    <lineage>
        <taxon>Bacteria</taxon>
        <taxon>Bacillati</taxon>
        <taxon>Actinomycetota</taxon>
        <taxon>Actinomycetes</taxon>
        <taxon>Kitasatosporales</taxon>
        <taxon>Streptomycetaceae</taxon>
        <taxon>Streptomyces</taxon>
        <taxon>Streptomyces himalayensis</taxon>
    </lineage>
</organism>
<accession>A0A7W0ICF9</accession>
<evidence type="ECO:0000259" key="5">
    <source>
        <dbReference type="Pfam" id="PF02668"/>
    </source>
</evidence>
<dbReference type="GO" id="GO:0017000">
    <property type="term" value="P:antibiotic biosynthetic process"/>
    <property type="evidence" value="ECO:0007669"/>
    <property type="project" value="UniProtKB-KW"/>
</dbReference>
<sequence>MSLRTRTLVSAILTPASTSASGPSLSVDLHPGKPPILHAHAAEDAASWAAEHRHALRSLVTEHGALLIRGLGLRDTGQVGAVFHHLTPGLMSERESFAPRDTYTPGVYSSTAWPAAQPMCMHHELSYTHTPPGLLLLACLTPPATGGATALADAATVLDALPPQLVQRFEEEGWLLTRTYNDEIGASWAEAFGTDDKAAVEDYCRANRIDFSWQPDGTLRTRQSRHAVMRHPVTGRRCWFNQVAFLNEWTMAPEVREYLIDVYGPDGLPFNTRFGGGDPIGEDVVELINTVYETHTVREPWQAGDLMLVDNVRTAHSREPYEPPRDVLVAMAEPLHPTPCTPALEGSAR</sequence>
<dbReference type="InterPro" id="IPR042098">
    <property type="entry name" value="TauD-like_sf"/>
</dbReference>
<keyword evidence="6" id="KW-0223">Dioxygenase</keyword>
<keyword evidence="2" id="KW-0560">Oxidoreductase</keyword>
<evidence type="ECO:0000256" key="3">
    <source>
        <dbReference type="ARBA" id="ARBA00023004"/>
    </source>
</evidence>